<organism evidence="11 12">
    <name type="scientific">Anaeromyxobacter paludicola</name>
    <dbReference type="NCBI Taxonomy" id="2918171"/>
    <lineage>
        <taxon>Bacteria</taxon>
        <taxon>Pseudomonadati</taxon>
        <taxon>Myxococcota</taxon>
        <taxon>Myxococcia</taxon>
        <taxon>Myxococcales</taxon>
        <taxon>Cystobacterineae</taxon>
        <taxon>Anaeromyxobacteraceae</taxon>
        <taxon>Anaeromyxobacter</taxon>
    </lineage>
</organism>
<keyword evidence="9" id="KW-0143">Chaperone</keyword>
<evidence type="ECO:0000256" key="3">
    <source>
        <dbReference type="ARBA" id="ARBA00017228"/>
    </source>
</evidence>
<gene>
    <name evidence="11" type="ORF">AMPC_26050</name>
</gene>
<proteinExistence type="inferred from homology"/>
<dbReference type="SFLD" id="SFLDG01065">
    <property type="entry name" value="anaerobic_coproporphyrinogen-I"/>
    <property type="match status" value="1"/>
</dbReference>
<reference evidence="12" key="1">
    <citation type="journal article" date="2022" name="Int. J. Syst. Evol. Microbiol.">
        <title>Anaeromyxobacter oryzae sp. nov., Anaeromyxobacter diazotrophicus sp. nov. and Anaeromyxobacter paludicola sp. nov., isolated from paddy soils.</title>
        <authorList>
            <person name="Itoh H."/>
            <person name="Xu Z."/>
            <person name="Mise K."/>
            <person name="Masuda Y."/>
            <person name="Ushijima N."/>
            <person name="Hayakawa C."/>
            <person name="Shiratori Y."/>
            <person name="Senoo K."/>
        </authorList>
    </citation>
    <scope>NUCLEOTIDE SEQUENCE [LARGE SCALE GENOMIC DNA]</scope>
    <source>
        <strain evidence="12">Red630</strain>
    </source>
</reference>
<feature type="domain" description="Radical SAM core" evidence="10">
    <location>
        <begin position="1"/>
        <end position="237"/>
    </location>
</feature>
<dbReference type="InterPro" id="IPR034505">
    <property type="entry name" value="Coproporphyrinogen-III_oxidase"/>
</dbReference>
<evidence type="ECO:0000313" key="12">
    <source>
        <dbReference type="Proteomes" id="UP001162734"/>
    </source>
</evidence>
<dbReference type="EMBL" id="AP025592">
    <property type="protein sequence ID" value="BDG09492.1"/>
    <property type="molecule type" value="Genomic_DNA"/>
</dbReference>
<evidence type="ECO:0000256" key="1">
    <source>
        <dbReference type="ARBA" id="ARBA00001966"/>
    </source>
</evidence>
<protein>
    <recommendedName>
        <fullName evidence="3">Heme chaperone HemW</fullName>
    </recommendedName>
</protein>
<dbReference type="PANTHER" id="PTHR13932">
    <property type="entry name" value="COPROPORPHYRINIGEN III OXIDASE"/>
    <property type="match status" value="1"/>
</dbReference>
<evidence type="ECO:0000256" key="9">
    <source>
        <dbReference type="ARBA" id="ARBA00023186"/>
    </source>
</evidence>
<dbReference type="CDD" id="cd01335">
    <property type="entry name" value="Radical_SAM"/>
    <property type="match status" value="1"/>
</dbReference>
<dbReference type="SUPFAM" id="SSF102114">
    <property type="entry name" value="Radical SAM enzymes"/>
    <property type="match status" value="1"/>
</dbReference>
<evidence type="ECO:0000256" key="2">
    <source>
        <dbReference type="ARBA" id="ARBA00006100"/>
    </source>
</evidence>
<evidence type="ECO:0000256" key="7">
    <source>
        <dbReference type="ARBA" id="ARBA00023004"/>
    </source>
</evidence>
<evidence type="ECO:0000256" key="4">
    <source>
        <dbReference type="ARBA" id="ARBA00022617"/>
    </source>
</evidence>
<dbReference type="PROSITE" id="PS51918">
    <property type="entry name" value="RADICAL_SAM"/>
    <property type="match status" value="1"/>
</dbReference>
<keyword evidence="12" id="KW-1185">Reference proteome</keyword>
<evidence type="ECO:0000256" key="8">
    <source>
        <dbReference type="ARBA" id="ARBA00023014"/>
    </source>
</evidence>
<evidence type="ECO:0000259" key="10">
    <source>
        <dbReference type="PROSITE" id="PS51918"/>
    </source>
</evidence>
<evidence type="ECO:0000256" key="5">
    <source>
        <dbReference type="ARBA" id="ARBA00022691"/>
    </source>
</evidence>
<dbReference type="InterPro" id="IPR058240">
    <property type="entry name" value="rSAM_sf"/>
</dbReference>
<dbReference type="Pfam" id="PF04055">
    <property type="entry name" value="Radical_SAM"/>
    <property type="match status" value="1"/>
</dbReference>
<evidence type="ECO:0000313" key="11">
    <source>
        <dbReference type="EMBL" id="BDG09492.1"/>
    </source>
</evidence>
<keyword evidence="8" id="KW-0411">Iron-sulfur</keyword>
<keyword evidence="4" id="KW-0349">Heme</keyword>
<sequence>MAFGVYVHFPWCAVHCPYCDFAVSTARPIPQARYADAVLAELALRAPAFEGRELASVYLGGGTPSLWEPDQVARVVAGAAARFGARPREVTLEANPESAADAGRLRAYRDAGVNRLSVGVQSFDAGVLVKLGRRHGPEQAERALRLAGEVFEDVAADLIYGARRSTVATAAADAARLAALPVTHVSAYALTLDPEIMAEEVPFARMRREGRLPLPGDEEVLAQARAIRAGLRRGGLRRYEISNFARPGREAVHNRLYWVGESYLGLGAGAVGALLRPGQGGVRWSNHRGPETYLAAVEAGRAPSAEEEPLDPAAVERERLMLGLRLREGVPLSLVPEARRRELEPLRRGRLAVLGGGRVRLTSRGLDLHSAIAERLLP</sequence>
<dbReference type="SMART" id="SM00729">
    <property type="entry name" value="Elp3"/>
    <property type="match status" value="1"/>
</dbReference>
<dbReference type="InterPro" id="IPR006638">
    <property type="entry name" value="Elp3/MiaA/NifB-like_rSAM"/>
</dbReference>
<dbReference type="RefSeq" id="WP_248341745.1">
    <property type="nucleotide sequence ID" value="NZ_AP025592.1"/>
</dbReference>
<dbReference type="InterPro" id="IPR013785">
    <property type="entry name" value="Aldolase_TIM"/>
</dbReference>
<dbReference type="InterPro" id="IPR007197">
    <property type="entry name" value="rSAM"/>
</dbReference>
<dbReference type="Gene3D" id="3.20.20.70">
    <property type="entry name" value="Aldolase class I"/>
    <property type="match status" value="1"/>
</dbReference>
<dbReference type="InterPro" id="IPR010723">
    <property type="entry name" value="HemN_C"/>
</dbReference>
<dbReference type="Proteomes" id="UP001162734">
    <property type="component" value="Chromosome"/>
</dbReference>
<dbReference type="SFLD" id="SFLDS00029">
    <property type="entry name" value="Radical_SAM"/>
    <property type="match status" value="1"/>
</dbReference>
<name>A0ABM7XC93_9BACT</name>
<dbReference type="PANTHER" id="PTHR13932:SF5">
    <property type="entry name" value="RADICAL S-ADENOSYL METHIONINE DOMAIN-CONTAINING PROTEIN 1, MITOCHONDRIAL"/>
    <property type="match status" value="1"/>
</dbReference>
<dbReference type="InterPro" id="IPR004559">
    <property type="entry name" value="HemW-like"/>
</dbReference>
<keyword evidence="7" id="KW-0408">Iron</keyword>
<dbReference type="SFLD" id="SFLDF00562">
    <property type="entry name" value="HemN-like__clustered_with_heat"/>
    <property type="match status" value="1"/>
</dbReference>
<keyword evidence="6" id="KW-0479">Metal-binding</keyword>
<dbReference type="Pfam" id="PF06969">
    <property type="entry name" value="HemN_C"/>
    <property type="match status" value="1"/>
</dbReference>
<comment type="similarity">
    <text evidence="2">Belongs to the anaerobic coproporphyrinogen-III oxidase family. HemW subfamily.</text>
</comment>
<keyword evidence="5" id="KW-0949">S-adenosyl-L-methionine</keyword>
<comment type="cofactor">
    <cofactor evidence="1">
        <name>[4Fe-4S] cluster</name>
        <dbReference type="ChEBI" id="CHEBI:49883"/>
    </cofactor>
</comment>
<dbReference type="SFLD" id="SFLDF00288">
    <property type="entry name" value="HemN-like__clustered_with_nucl"/>
    <property type="match status" value="1"/>
</dbReference>
<accession>A0ABM7XC93</accession>
<evidence type="ECO:0000256" key="6">
    <source>
        <dbReference type="ARBA" id="ARBA00022723"/>
    </source>
</evidence>